<evidence type="ECO:0000256" key="1">
    <source>
        <dbReference type="ARBA" id="ARBA00004651"/>
    </source>
</evidence>
<evidence type="ECO:0000256" key="3">
    <source>
        <dbReference type="ARBA" id="ARBA00022448"/>
    </source>
</evidence>
<dbReference type="InterPro" id="IPR000522">
    <property type="entry name" value="ABC_transptr_permease_BtuC"/>
</dbReference>
<evidence type="ECO:0000256" key="6">
    <source>
        <dbReference type="ARBA" id="ARBA00022989"/>
    </source>
</evidence>
<feature type="transmembrane region" description="Helical" evidence="8">
    <location>
        <begin position="18"/>
        <end position="37"/>
    </location>
</feature>
<protein>
    <submittedName>
        <fullName evidence="9">Iron complex transport system permease protein</fullName>
    </submittedName>
</protein>
<dbReference type="Pfam" id="PF01032">
    <property type="entry name" value="FecCD"/>
    <property type="match status" value="1"/>
</dbReference>
<evidence type="ECO:0000313" key="10">
    <source>
        <dbReference type="Proteomes" id="UP000242520"/>
    </source>
</evidence>
<feature type="transmembrane region" description="Helical" evidence="8">
    <location>
        <begin position="172"/>
        <end position="192"/>
    </location>
</feature>
<proteinExistence type="inferred from homology"/>
<sequence>MENRVDVISNFNDKKKKLIVVGSVLFTFIVFLLVLSVNLGRADISISEVIKIIYGKITFDEKILGDISKSKIAIVWNIRLPRILIAIFVGWGLAVSGTVFQSLLMNPLADPYTIGVSTGAAFGAVIAIYINIFILENPIPITPFAFLGAIFTLFLVIKIANKNGYMSSSNLIISGIIVSSILSAGISFLKSASGEQVSAIIYWLMGSLDSRSWNQVILSFPVIMILTFVCIYFSEDLNILALGECQARSLGVNTKKIRSIFLISASLITAVCVSVSGIIGFIGLIVPHMLRFSLTSDNKSLIPLSALLGSLLLLFADNISRVLFNVEIPVGVITTLFGGPFFIYIFISKNKSIQ</sequence>
<feature type="transmembrane region" description="Helical" evidence="8">
    <location>
        <begin position="260"/>
        <end position="286"/>
    </location>
</feature>
<keyword evidence="6 8" id="KW-1133">Transmembrane helix</keyword>
<dbReference type="EMBL" id="FQXH01000022">
    <property type="protein sequence ID" value="SHH40275.1"/>
    <property type="molecule type" value="Genomic_DNA"/>
</dbReference>
<dbReference type="GO" id="GO:0022857">
    <property type="term" value="F:transmembrane transporter activity"/>
    <property type="evidence" value="ECO:0007669"/>
    <property type="project" value="InterPro"/>
</dbReference>
<evidence type="ECO:0000256" key="8">
    <source>
        <dbReference type="SAM" id="Phobius"/>
    </source>
</evidence>
<dbReference type="CDD" id="cd06550">
    <property type="entry name" value="TM_ABC_iron-siderophores_like"/>
    <property type="match status" value="1"/>
</dbReference>
<reference evidence="10" key="1">
    <citation type="submission" date="2016-11" db="EMBL/GenBank/DDBJ databases">
        <authorList>
            <person name="Varghese N."/>
            <person name="Submissions S."/>
        </authorList>
    </citation>
    <scope>NUCLEOTIDE SEQUENCE [LARGE SCALE GENOMIC DNA]</scope>
    <source>
        <strain evidence="10">DSM 15285</strain>
    </source>
</reference>
<evidence type="ECO:0000256" key="7">
    <source>
        <dbReference type="ARBA" id="ARBA00023136"/>
    </source>
</evidence>
<comment type="similarity">
    <text evidence="2">Belongs to the binding-protein-dependent transport system permease family. FecCD subfamily.</text>
</comment>
<evidence type="ECO:0000256" key="5">
    <source>
        <dbReference type="ARBA" id="ARBA00022692"/>
    </source>
</evidence>
<keyword evidence="4" id="KW-1003">Cell membrane</keyword>
<feature type="transmembrane region" description="Helical" evidence="8">
    <location>
        <begin position="298"/>
        <end position="316"/>
    </location>
</feature>
<dbReference type="PANTHER" id="PTHR30472">
    <property type="entry name" value="FERRIC ENTEROBACTIN TRANSPORT SYSTEM PERMEASE PROTEIN"/>
    <property type="match status" value="1"/>
</dbReference>
<dbReference type="PANTHER" id="PTHR30472:SF25">
    <property type="entry name" value="ABC TRANSPORTER PERMEASE PROTEIN MJ0876-RELATED"/>
    <property type="match status" value="1"/>
</dbReference>
<evidence type="ECO:0000256" key="4">
    <source>
        <dbReference type="ARBA" id="ARBA00022475"/>
    </source>
</evidence>
<keyword evidence="5 8" id="KW-0812">Transmembrane</keyword>
<feature type="transmembrane region" description="Helical" evidence="8">
    <location>
        <begin position="80"/>
        <end position="100"/>
    </location>
</feature>
<name>A0A1M5SP58_9FIRM</name>
<dbReference type="Proteomes" id="UP000242520">
    <property type="component" value="Unassembled WGS sequence"/>
</dbReference>
<dbReference type="FunFam" id="1.10.3470.10:FF:000001">
    <property type="entry name" value="Vitamin B12 ABC transporter permease BtuC"/>
    <property type="match status" value="1"/>
</dbReference>
<evidence type="ECO:0000313" key="9">
    <source>
        <dbReference type="EMBL" id="SHH40275.1"/>
    </source>
</evidence>
<dbReference type="Gene3D" id="1.10.3470.10">
    <property type="entry name" value="ABC transporter involved in vitamin B12 uptake, BtuC"/>
    <property type="match status" value="1"/>
</dbReference>
<feature type="transmembrane region" description="Helical" evidence="8">
    <location>
        <begin position="112"/>
        <end position="134"/>
    </location>
</feature>
<feature type="transmembrane region" description="Helical" evidence="8">
    <location>
        <begin position="213"/>
        <end position="234"/>
    </location>
</feature>
<dbReference type="RefSeq" id="WP_072725770.1">
    <property type="nucleotide sequence ID" value="NZ_FQXH01000022.1"/>
</dbReference>
<dbReference type="GO" id="GO:0033214">
    <property type="term" value="P:siderophore-iron import into cell"/>
    <property type="evidence" value="ECO:0007669"/>
    <property type="project" value="TreeGrafter"/>
</dbReference>
<gene>
    <name evidence="9" type="ORF">SAMN02744040_01846</name>
</gene>
<dbReference type="SUPFAM" id="SSF81345">
    <property type="entry name" value="ABC transporter involved in vitamin B12 uptake, BtuC"/>
    <property type="match status" value="1"/>
</dbReference>
<keyword evidence="10" id="KW-1185">Reference proteome</keyword>
<dbReference type="AlphaFoldDB" id="A0A1M5SP58"/>
<dbReference type="STRING" id="1123350.SAMN02744040_01846"/>
<dbReference type="GO" id="GO:0005886">
    <property type="term" value="C:plasma membrane"/>
    <property type="evidence" value="ECO:0007669"/>
    <property type="project" value="UniProtKB-SubCell"/>
</dbReference>
<keyword evidence="3" id="KW-0813">Transport</keyword>
<feature type="transmembrane region" description="Helical" evidence="8">
    <location>
        <begin position="328"/>
        <end position="347"/>
    </location>
</feature>
<feature type="transmembrane region" description="Helical" evidence="8">
    <location>
        <begin position="141"/>
        <end position="160"/>
    </location>
</feature>
<accession>A0A1M5SP58</accession>
<evidence type="ECO:0000256" key="2">
    <source>
        <dbReference type="ARBA" id="ARBA00007935"/>
    </source>
</evidence>
<keyword evidence="7 8" id="KW-0472">Membrane</keyword>
<comment type="subcellular location">
    <subcellularLocation>
        <location evidence="1">Cell membrane</location>
        <topology evidence="1">Multi-pass membrane protein</topology>
    </subcellularLocation>
</comment>
<organism evidence="9 10">
    <name type="scientific">Tepidibacter thalassicus DSM 15285</name>
    <dbReference type="NCBI Taxonomy" id="1123350"/>
    <lineage>
        <taxon>Bacteria</taxon>
        <taxon>Bacillati</taxon>
        <taxon>Bacillota</taxon>
        <taxon>Clostridia</taxon>
        <taxon>Peptostreptococcales</taxon>
        <taxon>Peptostreptococcaceae</taxon>
        <taxon>Tepidibacter</taxon>
    </lineage>
</organism>
<dbReference type="InterPro" id="IPR037294">
    <property type="entry name" value="ABC_BtuC-like"/>
</dbReference>
<dbReference type="OrthoDB" id="9792889at2"/>